<feature type="compositionally biased region" description="Polar residues" evidence="1">
    <location>
        <begin position="141"/>
        <end position="166"/>
    </location>
</feature>
<name>A0ABR0KS59_9PEZI</name>
<dbReference type="InterPro" id="IPR013637">
    <property type="entry name" value="Lys_sp_deMease-like_dom"/>
</dbReference>
<dbReference type="Proteomes" id="UP001357485">
    <property type="component" value="Unassembled WGS sequence"/>
</dbReference>
<feature type="region of interest" description="Disordered" evidence="1">
    <location>
        <begin position="134"/>
        <end position="246"/>
    </location>
</feature>
<dbReference type="Pfam" id="PF02928">
    <property type="entry name" value="zf-C5HC2"/>
    <property type="match status" value="1"/>
</dbReference>
<feature type="domain" description="Zinc finger C5HC2-type" evidence="2">
    <location>
        <begin position="273"/>
        <end position="333"/>
    </location>
</feature>
<feature type="region of interest" description="Disordered" evidence="1">
    <location>
        <begin position="34"/>
        <end position="64"/>
    </location>
</feature>
<reference evidence="4 5" key="1">
    <citation type="submission" date="2023-08" db="EMBL/GenBank/DDBJ databases">
        <title>Black Yeasts Isolated from many extreme environments.</title>
        <authorList>
            <person name="Coleine C."/>
            <person name="Stajich J.E."/>
            <person name="Selbmann L."/>
        </authorList>
    </citation>
    <scope>NUCLEOTIDE SEQUENCE [LARGE SCALE GENOMIC DNA]</scope>
    <source>
        <strain evidence="4 5">CCFEE 536</strain>
    </source>
</reference>
<feature type="domain" description="Lysine-specific demethylase-like" evidence="3">
    <location>
        <begin position="348"/>
        <end position="692"/>
    </location>
</feature>
<proteinExistence type="predicted"/>
<evidence type="ECO:0000256" key="1">
    <source>
        <dbReference type="SAM" id="MobiDB-lite"/>
    </source>
</evidence>
<gene>
    <name evidence="4" type="ORF">LTR16_003909</name>
</gene>
<dbReference type="Pfam" id="PF08429">
    <property type="entry name" value="PLU-1"/>
    <property type="match status" value="1"/>
</dbReference>
<protein>
    <submittedName>
        <fullName evidence="4">Uncharacterized protein</fullName>
    </submittedName>
</protein>
<feature type="compositionally biased region" description="Polar residues" evidence="1">
    <location>
        <begin position="209"/>
        <end position="220"/>
    </location>
</feature>
<dbReference type="InterPro" id="IPR004198">
    <property type="entry name" value="Znf_C5HC2"/>
</dbReference>
<organism evidence="4 5">
    <name type="scientific">Cryomyces antarcticus</name>
    <dbReference type="NCBI Taxonomy" id="329879"/>
    <lineage>
        <taxon>Eukaryota</taxon>
        <taxon>Fungi</taxon>
        <taxon>Dikarya</taxon>
        <taxon>Ascomycota</taxon>
        <taxon>Pezizomycotina</taxon>
        <taxon>Dothideomycetes</taxon>
        <taxon>Dothideomycetes incertae sedis</taxon>
        <taxon>Cryomyces</taxon>
    </lineage>
</organism>
<evidence type="ECO:0000259" key="2">
    <source>
        <dbReference type="Pfam" id="PF02928"/>
    </source>
</evidence>
<accession>A0ABR0KS59</accession>
<sequence>MSSLSTSLKNSYQKLLNPYEEYLRIAKPGVHQQLELENGGPLTPSPGPSPIKKQHQHTPSSLREEAPAIRASAALNATIQSRDDLNVSTPTSESFRPSASSGFTAVNAGGFTPVNVPQRSSGFVAVNAVNGIHHDADHSHSTPQRSVDTPSTSVNNTPSFQPTNGHAANHNKRQLSSEADADANGDSDTTGRRSKRLKKEAAPTVAGSHMTQPRTSTSRLQAPKERAVDKAGEVRGGPDDAGEDATHEYTGARYSVANILPMKADLEEDDYICFFCKTYSYLSRYVCEKSSKVMCLEHAGAFECCESSEEDRYSGANGAHILYERMAMSDLHNIVTRVADKSRVPERWAEKVDSLLDDDPTPSLKSLRSVLAEGERIPYDLPQLDDLRKFVERCNEWVEEATNYISRKQQNRRKNEKAWRKGNSTRVAEMEERDRELRKVENIKKLLAAADDIGFDCPEIVTLRERAVAIEQFQRDAQEALRTITRKTTQEFEDLVELGKGFNVDIPEVDQLEKLVQRLKWNDSARDRRTKFQTLKDVGDFIQQGSDLGVPETDHNLVFFRELKAQGEVWEAKAKELMAVENVHYQQLDALSKQAATLPVTPETLAAVDAILKKQREAQEQIISLYERSKNPDFRQRPKYKEVKDVMEALNELNSKPTGTIDLEKEQKRHEDWMRRGKKLFGKANAPLHILHAHMQTVEARNEACFDLRDKPRMPVEPSSREHTPEDS</sequence>
<feature type="compositionally biased region" description="Basic and acidic residues" evidence="1">
    <location>
        <begin position="222"/>
        <end position="238"/>
    </location>
</feature>
<evidence type="ECO:0000259" key="3">
    <source>
        <dbReference type="Pfam" id="PF08429"/>
    </source>
</evidence>
<evidence type="ECO:0000313" key="4">
    <source>
        <dbReference type="EMBL" id="KAK5123039.1"/>
    </source>
</evidence>
<dbReference type="EMBL" id="JAVRRA010025079">
    <property type="protein sequence ID" value="KAK5123039.1"/>
    <property type="molecule type" value="Genomic_DNA"/>
</dbReference>
<keyword evidence="5" id="KW-1185">Reference proteome</keyword>
<feature type="non-terminal residue" evidence="4">
    <location>
        <position position="728"/>
    </location>
</feature>
<evidence type="ECO:0000313" key="5">
    <source>
        <dbReference type="Proteomes" id="UP001357485"/>
    </source>
</evidence>
<comment type="caution">
    <text evidence="4">The sequence shown here is derived from an EMBL/GenBank/DDBJ whole genome shotgun (WGS) entry which is preliminary data.</text>
</comment>